<organism evidence="1 2">
    <name type="scientific">Malus baccata</name>
    <name type="common">Siberian crab apple</name>
    <name type="synonym">Pyrus baccata</name>
    <dbReference type="NCBI Taxonomy" id="106549"/>
    <lineage>
        <taxon>Eukaryota</taxon>
        <taxon>Viridiplantae</taxon>
        <taxon>Streptophyta</taxon>
        <taxon>Embryophyta</taxon>
        <taxon>Tracheophyta</taxon>
        <taxon>Spermatophyta</taxon>
        <taxon>Magnoliopsida</taxon>
        <taxon>eudicotyledons</taxon>
        <taxon>Gunneridae</taxon>
        <taxon>Pentapetalae</taxon>
        <taxon>rosids</taxon>
        <taxon>fabids</taxon>
        <taxon>Rosales</taxon>
        <taxon>Rosaceae</taxon>
        <taxon>Amygdaloideae</taxon>
        <taxon>Maleae</taxon>
        <taxon>Malus</taxon>
    </lineage>
</organism>
<dbReference type="EMBL" id="VIEB01000037">
    <property type="protein sequence ID" value="TQE10678.1"/>
    <property type="molecule type" value="Genomic_DNA"/>
</dbReference>
<accession>A0A540NI03</accession>
<evidence type="ECO:0000313" key="1">
    <source>
        <dbReference type="EMBL" id="TQE10678.1"/>
    </source>
</evidence>
<name>A0A540NI03_MALBA</name>
<evidence type="ECO:0000313" key="2">
    <source>
        <dbReference type="Proteomes" id="UP000315295"/>
    </source>
</evidence>
<proteinExistence type="predicted"/>
<dbReference type="AlphaFoldDB" id="A0A540NI03"/>
<reference evidence="1 2" key="1">
    <citation type="journal article" date="2019" name="G3 (Bethesda)">
        <title>Sequencing of a Wild Apple (Malus baccata) Genome Unravels the Differences Between Cultivated and Wild Apple Species Regarding Disease Resistance and Cold Tolerance.</title>
        <authorList>
            <person name="Chen X."/>
        </authorList>
    </citation>
    <scope>NUCLEOTIDE SEQUENCE [LARGE SCALE GENOMIC DNA]</scope>
    <source>
        <strain evidence="2">cv. Shandingzi</strain>
        <tissue evidence="1">Leaves</tissue>
    </source>
</reference>
<sequence>MSWAASNLIVGGNLELGLVGLDLMVRWAWAETTLSGSGLGDAIKWWFGQKRP</sequence>
<comment type="caution">
    <text evidence="1">The sequence shown here is derived from an EMBL/GenBank/DDBJ whole genome shotgun (WGS) entry which is preliminary data.</text>
</comment>
<keyword evidence="2" id="KW-1185">Reference proteome</keyword>
<protein>
    <submittedName>
        <fullName evidence="1">Uncharacterized protein</fullName>
    </submittedName>
</protein>
<gene>
    <name evidence="1" type="ORF">C1H46_003581</name>
</gene>
<dbReference type="Proteomes" id="UP000315295">
    <property type="component" value="Unassembled WGS sequence"/>
</dbReference>